<feature type="region of interest" description="Disordered" evidence="1">
    <location>
        <begin position="199"/>
        <end position="218"/>
    </location>
</feature>
<protein>
    <submittedName>
        <fullName evidence="3">Uncharacterized protein</fullName>
    </submittedName>
</protein>
<accession>J9DM39</accession>
<keyword evidence="2" id="KW-1133">Transmembrane helix</keyword>
<evidence type="ECO:0000256" key="1">
    <source>
        <dbReference type="SAM" id="MobiDB-lite"/>
    </source>
</evidence>
<dbReference type="EMBL" id="AFBI03000070">
    <property type="protein sequence ID" value="EJW02447.1"/>
    <property type="molecule type" value="Genomic_DNA"/>
</dbReference>
<proteinExistence type="predicted"/>
<dbReference type="InParanoid" id="J9DM39"/>
<keyword evidence="2" id="KW-0472">Membrane</keyword>
<sequence>MLKKKKWQVFKKIVLGMLVAISIFVYYIANNNSSGNFGKTANKNDGSYILSSSDTKTVTSLQQSSDSSMLTQSVADVHSIHAGNRNYNTITTMNRPMLNPNLTFTHPRPINSNQRNPNLQSQYKQESETISSSFEDDPNNTLKEEFYHMPVKVPVENEFFSIRLPNKIKERQRNLYDIDLKNIRNTFYQMKWSPKDRPFTEKAIDKDSDSTAAENLPNQDEINDENTIKLEDFDVENFIKEWVEIYNSKVELESKKIKYLGDNTQFDNLINKIVADKLTVSYFLENRKVKMFKKNDFDKILKKIIEKNSDIISKIYRKLKNDNIKDLCLKLYLHGLDFDLKDNFRIKGMDYIFKQKHMLLSAIGMKIKDDIIRDSKNALDEFSRIYTDEFIISNSLLVLKVKKGILKNLLKHFKNPCLIKVLRNALFKKENTRNLSIHENFEFDKALIENENHELKVIFNNIVLTSDDIKNLLSTDISLTISEIIFSQGFSVRSKLFEHDNFKNILENVKEKLSKICILPKIFFDQTDHVFIETPIKISNFPQYDIIDEISIRRIYTEKEKINPFTSENIYKISDYQPADKLKRSWSRFKARLSPELDDFFKYVERERYYISSFALHVFGNSEDCDLYEIAWDYSYHPVQRMGYM</sequence>
<organism evidence="3 4">
    <name type="scientific">Edhazardia aedis (strain USNM 41457)</name>
    <name type="common">Microsporidian parasite</name>
    <dbReference type="NCBI Taxonomy" id="1003232"/>
    <lineage>
        <taxon>Eukaryota</taxon>
        <taxon>Fungi</taxon>
        <taxon>Fungi incertae sedis</taxon>
        <taxon>Microsporidia</taxon>
        <taxon>Edhazardia</taxon>
    </lineage>
</organism>
<feature type="transmembrane region" description="Helical" evidence="2">
    <location>
        <begin position="12"/>
        <end position="29"/>
    </location>
</feature>
<dbReference type="VEuPathDB" id="MicrosporidiaDB:EDEG_03138"/>
<name>J9DM39_EDHAE</name>
<keyword evidence="4" id="KW-1185">Reference proteome</keyword>
<feature type="compositionally biased region" description="Basic and acidic residues" evidence="1">
    <location>
        <begin position="199"/>
        <end position="209"/>
    </location>
</feature>
<evidence type="ECO:0000313" key="3">
    <source>
        <dbReference type="EMBL" id="EJW02447.1"/>
    </source>
</evidence>
<comment type="caution">
    <text evidence="3">The sequence shown here is derived from an EMBL/GenBank/DDBJ whole genome shotgun (WGS) entry which is preliminary data.</text>
</comment>
<dbReference type="HOGENOM" id="CLU_424530_0_0_1"/>
<reference evidence="3 4" key="1">
    <citation type="submission" date="2011-08" db="EMBL/GenBank/DDBJ databases">
        <authorList>
            <person name="Liu Z.J."/>
            <person name="Shi F.L."/>
            <person name="Lu J.Q."/>
            <person name="Li M."/>
            <person name="Wang Z.L."/>
        </authorList>
    </citation>
    <scope>NUCLEOTIDE SEQUENCE [LARGE SCALE GENOMIC DNA]</scope>
    <source>
        <strain evidence="3 4">USNM 41457</strain>
    </source>
</reference>
<reference evidence="4" key="2">
    <citation type="submission" date="2015-07" db="EMBL/GenBank/DDBJ databases">
        <title>Contrasting host-pathogen interactions and genome evolution in two generalist and specialist microsporidian pathogens of mosquitoes.</title>
        <authorList>
            <consortium name="The Broad Institute Genomics Platform"/>
            <consortium name="The Broad Institute Genome Sequencing Center for Infectious Disease"/>
            <person name="Cuomo C.A."/>
            <person name="Sanscrainte N.D."/>
            <person name="Goldberg J.M."/>
            <person name="Heiman D."/>
            <person name="Young S."/>
            <person name="Zeng Q."/>
            <person name="Becnel J.J."/>
            <person name="Birren B.W."/>
        </authorList>
    </citation>
    <scope>NUCLEOTIDE SEQUENCE [LARGE SCALE GENOMIC DNA]</scope>
    <source>
        <strain evidence="4">USNM 41457</strain>
    </source>
</reference>
<gene>
    <name evidence="3" type="ORF">EDEG_03138</name>
</gene>
<keyword evidence="2" id="KW-0812">Transmembrane</keyword>
<evidence type="ECO:0000256" key="2">
    <source>
        <dbReference type="SAM" id="Phobius"/>
    </source>
</evidence>
<evidence type="ECO:0000313" key="4">
    <source>
        <dbReference type="Proteomes" id="UP000003163"/>
    </source>
</evidence>
<dbReference type="Proteomes" id="UP000003163">
    <property type="component" value="Unassembled WGS sequence"/>
</dbReference>
<dbReference type="AlphaFoldDB" id="J9DM39"/>